<protein>
    <submittedName>
        <fullName evidence="1">Uncharacterized protein</fullName>
    </submittedName>
</protein>
<dbReference type="AlphaFoldDB" id="A0AAW0FMV2"/>
<accession>A0AAW0FMV2</accession>
<dbReference type="Proteomes" id="UP001385951">
    <property type="component" value="Unassembled WGS sequence"/>
</dbReference>
<name>A0AAW0FMV2_9APHY</name>
<evidence type="ECO:0000313" key="2">
    <source>
        <dbReference type="Proteomes" id="UP001385951"/>
    </source>
</evidence>
<proteinExistence type="predicted"/>
<dbReference type="EMBL" id="JASBNA010000036">
    <property type="protein sequence ID" value="KAK7682288.1"/>
    <property type="molecule type" value="Genomic_DNA"/>
</dbReference>
<keyword evidence="2" id="KW-1185">Reference proteome</keyword>
<comment type="caution">
    <text evidence="1">The sequence shown here is derived from an EMBL/GenBank/DDBJ whole genome shotgun (WGS) entry which is preliminary data.</text>
</comment>
<reference evidence="1 2" key="1">
    <citation type="submission" date="2022-09" db="EMBL/GenBank/DDBJ databases">
        <authorList>
            <person name="Palmer J.M."/>
        </authorList>
    </citation>
    <scope>NUCLEOTIDE SEQUENCE [LARGE SCALE GENOMIC DNA]</scope>
    <source>
        <strain evidence="1 2">DSM 7382</strain>
    </source>
</reference>
<sequence length="112" mass="12470">MRQRALKDCIKTVIGNPRQREGACDLEGNTTWNLIWRVNQSVCLVSEIQNEDGISGIASLGAMLNYGKILAQMDVGPFLPPLLDGAHSFSVFVSHRAFQLSRHPRWNNGHPT</sequence>
<gene>
    <name evidence="1" type="ORF">QCA50_014491</name>
</gene>
<organism evidence="1 2">
    <name type="scientific">Cerrena zonata</name>
    <dbReference type="NCBI Taxonomy" id="2478898"/>
    <lineage>
        <taxon>Eukaryota</taxon>
        <taxon>Fungi</taxon>
        <taxon>Dikarya</taxon>
        <taxon>Basidiomycota</taxon>
        <taxon>Agaricomycotina</taxon>
        <taxon>Agaricomycetes</taxon>
        <taxon>Polyporales</taxon>
        <taxon>Cerrenaceae</taxon>
        <taxon>Cerrena</taxon>
    </lineage>
</organism>
<evidence type="ECO:0000313" key="1">
    <source>
        <dbReference type="EMBL" id="KAK7682288.1"/>
    </source>
</evidence>